<name>A0A1I6P465_9FLAO</name>
<dbReference type="EMBL" id="FOZP01000001">
    <property type="protein sequence ID" value="SFS35016.1"/>
    <property type="molecule type" value="Genomic_DNA"/>
</dbReference>
<keyword evidence="4 6" id="KW-0378">Hydrolase</keyword>
<feature type="binding site" evidence="6">
    <location>
        <position position="63"/>
    </location>
    <ligand>
        <name>substrate</name>
    </ligand>
</feature>
<reference evidence="8" key="1">
    <citation type="submission" date="2016-10" db="EMBL/GenBank/DDBJ databases">
        <authorList>
            <person name="Varghese N."/>
            <person name="Submissions S."/>
        </authorList>
    </citation>
    <scope>NUCLEOTIDE SEQUENCE [LARGE SCALE GENOMIC DNA]</scope>
    <source>
        <strain evidence="8">DSM 24450</strain>
    </source>
</reference>
<dbReference type="AlphaFoldDB" id="A0A1I6P465"/>
<feature type="binding site" evidence="6">
    <location>
        <position position="258"/>
    </location>
    <ligand>
        <name>substrate</name>
    </ligand>
</feature>
<accession>A0A1I6P465</accession>
<dbReference type="GO" id="GO:0006537">
    <property type="term" value="P:glutamate biosynthetic process"/>
    <property type="evidence" value="ECO:0007669"/>
    <property type="project" value="TreeGrafter"/>
</dbReference>
<dbReference type="Gene3D" id="3.40.710.10">
    <property type="entry name" value="DD-peptidase/beta-lactamase superfamily"/>
    <property type="match status" value="1"/>
</dbReference>
<evidence type="ECO:0000256" key="6">
    <source>
        <dbReference type="HAMAP-Rule" id="MF_00313"/>
    </source>
</evidence>
<proteinExistence type="inferred from homology"/>
<evidence type="ECO:0000256" key="4">
    <source>
        <dbReference type="ARBA" id="ARBA00022801"/>
    </source>
</evidence>
<dbReference type="NCBIfam" id="NF002133">
    <property type="entry name" value="PRK00971.1-2"/>
    <property type="match status" value="1"/>
</dbReference>
<feature type="binding site" evidence="6">
    <location>
        <position position="113"/>
    </location>
    <ligand>
        <name>substrate</name>
    </ligand>
</feature>
<comment type="similarity">
    <text evidence="1 6">Belongs to the glutaminase family.</text>
</comment>
<dbReference type="InterPro" id="IPR012338">
    <property type="entry name" value="Beta-lactam/transpept-like"/>
</dbReference>
<gene>
    <name evidence="6" type="primary">glsA</name>
    <name evidence="7" type="ORF">SAMN04488006_0880</name>
</gene>
<dbReference type="OrthoDB" id="9788822at2"/>
<evidence type="ECO:0000256" key="3">
    <source>
        <dbReference type="ARBA" id="ARBA00012918"/>
    </source>
</evidence>
<organism evidence="7 8">
    <name type="scientific">Lutibacter maritimus</name>
    <dbReference type="NCBI Taxonomy" id="593133"/>
    <lineage>
        <taxon>Bacteria</taxon>
        <taxon>Pseudomonadati</taxon>
        <taxon>Bacteroidota</taxon>
        <taxon>Flavobacteriia</taxon>
        <taxon>Flavobacteriales</taxon>
        <taxon>Flavobacteriaceae</taxon>
        <taxon>Lutibacter</taxon>
    </lineage>
</organism>
<evidence type="ECO:0000256" key="2">
    <source>
        <dbReference type="ARBA" id="ARBA00011881"/>
    </source>
</evidence>
<evidence type="ECO:0000313" key="8">
    <source>
        <dbReference type="Proteomes" id="UP000199312"/>
    </source>
</evidence>
<dbReference type="HAMAP" id="MF_00313">
    <property type="entry name" value="Glutaminase"/>
    <property type="match status" value="1"/>
</dbReference>
<dbReference type="EC" id="3.5.1.2" evidence="3 6"/>
<evidence type="ECO:0000313" key="7">
    <source>
        <dbReference type="EMBL" id="SFS35016.1"/>
    </source>
</evidence>
<sequence length="304" mass="33715">MKYNKIFKKVNSELANFENLGNVASYIPELCNVNPSKFGVHLTTIANKHFNFGDADEKFSIQSIAKVLSLTLAYKIEGENLWQRVGVEPSGTPFNSLIQLEHDLGIPRNPLINAGALVICDILITHLTNPKEELITFIRKVSGIPTIDYCSRIADSEKSVGYKNAALINLMKSFGNINNDIDVVLDFYFNLCSIEMTCKELSQTFLFLANYGVCPFSKEIILSRSKSKRINAIMQLCGFYDEAGDFSFKVGLPGKSGVGGGIVAIHPNKYCIAVWSPKLNEKGNSNKGIKFLELFTSETEVSIF</sequence>
<dbReference type="Pfam" id="PF04960">
    <property type="entry name" value="Glutaminase"/>
    <property type="match status" value="1"/>
</dbReference>
<evidence type="ECO:0000256" key="5">
    <source>
        <dbReference type="ARBA" id="ARBA00049534"/>
    </source>
</evidence>
<dbReference type="Proteomes" id="UP000199312">
    <property type="component" value="Unassembled WGS sequence"/>
</dbReference>
<comment type="subunit">
    <text evidence="2 6">Homotetramer.</text>
</comment>
<dbReference type="NCBIfam" id="TIGR03814">
    <property type="entry name" value="Gln_ase"/>
    <property type="match status" value="1"/>
</dbReference>
<dbReference type="FunFam" id="3.40.710.10:FF:000005">
    <property type="entry name" value="Glutaminase"/>
    <property type="match status" value="1"/>
</dbReference>
<dbReference type="InterPro" id="IPR015868">
    <property type="entry name" value="Glutaminase"/>
</dbReference>
<dbReference type="RefSeq" id="WP_090223084.1">
    <property type="nucleotide sequence ID" value="NZ_FOZP01000001.1"/>
</dbReference>
<dbReference type="STRING" id="593133.SAMN04488006_0880"/>
<feature type="binding site" evidence="6">
    <location>
        <position position="240"/>
    </location>
    <ligand>
        <name>substrate</name>
    </ligand>
</feature>
<keyword evidence="6" id="KW-0007">Acetylation</keyword>
<dbReference type="PANTHER" id="PTHR12544:SF29">
    <property type="entry name" value="GLUTAMINASE"/>
    <property type="match status" value="1"/>
</dbReference>
<dbReference type="GO" id="GO:0004359">
    <property type="term" value="F:glutaminase activity"/>
    <property type="evidence" value="ECO:0007669"/>
    <property type="project" value="UniProtKB-UniRule"/>
</dbReference>
<dbReference type="SUPFAM" id="SSF56601">
    <property type="entry name" value="beta-lactamase/transpeptidase-like"/>
    <property type="match status" value="1"/>
</dbReference>
<evidence type="ECO:0000256" key="1">
    <source>
        <dbReference type="ARBA" id="ARBA00011076"/>
    </source>
</evidence>
<protein>
    <recommendedName>
        <fullName evidence="3 6">Glutaminase</fullName>
        <ecNumber evidence="3 6">3.5.1.2</ecNumber>
    </recommendedName>
</protein>
<feature type="binding site" evidence="6">
    <location>
        <position position="164"/>
    </location>
    <ligand>
        <name>substrate</name>
    </ligand>
</feature>
<feature type="binding site" evidence="6">
    <location>
        <position position="188"/>
    </location>
    <ligand>
        <name>substrate</name>
    </ligand>
</feature>
<dbReference type="GO" id="GO:0006543">
    <property type="term" value="P:L-glutamine catabolic process"/>
    <property type="evidence" value="ECO:0007669"/>
    <property type="project" value="TreeGrafter"/>
</dbReference>
<comment type="catalytic activity">
    <reaction evidence="5 6">
        <text>L-glutamine + H2O = L-glutamate + NH4(+)</text>
        <dbReference type="Rhea" id="RHEA:15889"/>
        <dbReference type="ChEBI" id="CHEBI:15377"/>
        <dbReference type="ChEBI" id="CHEBI:28938"/>
        <dbReference type="ChEBI" id="CHEBI:29985"/>
        <dbReference type="ChEBI" id="CHEBI:58359"/>
        <dbReference type="EC" id="3.5.1.2"/>
    </reaction>
</comment>
<keyword evidence="8" id="KW-1185">Reference proteome</keyword>
<feature type="binding site" evidence="6">
    <location>
        <position position="157"/>
    </location>
    <ligand>
        <name>substrate</name>
    </ligand>
</feature>
<dbReference type="PANTHER" id="PTHR12544">
    <property type="entry name" value="GLUTAMINASE"/>
    <property type="match status" value="1"/>
</dbReference>